<dbReference type="eggNOG" id="KOG3614">
    <property type="taxonomic scope" value="Eukaryota"/>
</dbReference>
<gene>
    <name evidence="16" type="ORF">PTSG_05447</name>
</gene>
<proteinExistence type="inferred from homology"/>
<feature type="transmembrane region" description="Helical" evidence="14">
    <location>
        <begin position="885"/>
        <end position="904"/>
    </location>
</feature>
<dbReference type="GO" id="GO:0005886">
    <property type="term" value="C:plasma membrane"/>
    <property type="evidence" value="ECO:0007669"/>
    <property type="project" value="UniProtKB-SubCell"/>
</dbReference>
<dbReference type="CDD" id="cd03670">
    <property type="entry name" value="NUDIX_ADPRase_Nudt9"/>
    <property type="match status" value="1"/>
</dbReference>
<dbReference type="InParanoid" id="F2UB87"/>
<dbReference type="InterPro" id="IPR005821">
    <property type="entry name" value="Ion_trans_dom"/>
</dbReference>
<feature type="domain" description="Nudix hydrolase" evidence="15">
    <location>
        <begin position="1362"/>
        <end position="1515"/>
    </location>
</feature>
<protein>
    <submittedName>
        <fullName evidence="16">Nudix-type domain-containing protein 9 isoform b</fullName>
    </submittedName>
</protein>
<feature type="transmembrane region" description="Helical" evidence="14">
    <location>
        <begin position="749"/>
        <end position="769"/>
    </location>
</feature>
<keyword evidence="17" id="KW-1185">Reference proteome</keyword>
<evidence type="ECO:0000256" key="11">
    <source>
        <dbReference type="ARBA" id="ARBA00023136"/>
    </source>
</evidence>
<dbReference type="RefSeq" id="XP_004993316.1">
    <property type="nucleotide sequence ID" value="XM_004993259.1"/>
</dbReference>
<keyword evidence="11 14" id="KW-0472">Membrane</keyword>
<evidence type="ECO:0000313" key="16">
    <source>
        <dbReference type="EMBL" id="EGD73753.1"/>
    </source>
</evidence>
<feature type="compositionally biased region" description="Polar residues" evidence="13">
    <location>
        <begin position="553"/>
        <end position="570"/>
    </location>
</feature>
<feature type="transmembrane region" description="Helical" evidence="14">
    <location>
        <begin position="956"/>
        <end position="977"/>
    </location>
</feature>
<evidence type="ECO:0000256" key="3">
    <source>
        <dbReference type="ARBA" id="ARBA00022448"/>
    </source>
</evidence>
<keyword evidence="9 14" id="KW-1133">Transmembrane helix</keyword>
<dbReference type="eggNOG" id="KOG4195">
    <property type="taxonomic scope" value="Eukaryota"/>
</dbReference>
<dbReference type="InterPro" id="IPR015797">
    <property type="entry name" value="NUDIX_hydrolase-like_dom_sf"/>
</dbReference>
<dbReference type="GeneID" id="16073893"/>
<evidence type="ECO:0000256" key="1">
    <source>
        <dbReference type="ARBA" id="ARBA00004651"/>
    </source>
</evidence>
<evidence type="ECO:0000256" key="9">
    <source>
        <dbReference type="ARBA" id="ARBA00022989"/>
    </source>
</evidence>
<evidence type="ECO:0000256" key="13">
    <source>
        <dbReference type="SAM" id="MobiDB-lite"/>
    </source>
</evidence>
<keyword evidence="10" id="KW-0406">Ion transport</keyword>
<dbReference type="EMBL" id="GL832967">
    <property type="protein sequence ID" value="EGD73753.1"/>
    <property type="molecule type" value="Genomic_DNA"/>
</dbReference>
<dbReference type="OrthoDB" id="310870at2759"/>
<dbReference type="Pfam" id="PF25508">
    <property type="entry name" value="TRPM2"/>
    <property type="match status" value="1"/>
</dbReference>
<dbReference type="Proteomes" id="UP000007799">
    <property type="component" value="Unassembled WGS sequence"/>
</dbReference>
<dbReference type="InterPro" id="IPR050927">
    <property type="entry name" value="TRPM"/>
</dbReference>
<dbReference type="Gene3D" id="3.40.50.450">
    <property type="match status" value="1"/>
</dbReference>
<name>F2UB87_SALR5</name>
<evidence type="ECO:0000256" key="6">
    <source>
        <dbReference type="ARBA" id="ARBA00022673"/>
    </source>
</evidence>
<dbReference type="KEGG" id="sre:PTSG_05447"/>
<comment type="similarity">
    <text evidence="2">Belongs to the transient receptor (TC 1.A.4) family. LTrpC subfamily. TRPM2 sub-subfamily.</text>
</comment>
<dbReference type="SUPFAM" id="SSF55811">
    <property type="entry name" value="Nudix"/>
    <property type="match status" value="1"/>
</dbReference>
<dbReference type="FunCoup" id="F2UB87">
    <property type="interactions" value="230"/>
</dbReference>
<sequence>MGDISMSVVRAAGTFSAHHASVRRRGRVPDKIKFDETNEDGTEEKTEMDLKQFMKRFNMHPSPNESEPTDAYGTLRFPGKNTSAPYLRLSVNDNPEDALLFVKGMLTQKYGETYDRPSLILSVTGGARNFTLPPRLETAIAKGLRLAAQRTNAWVVTGGTNTGVMKLTGQIMEALSKTQSHFIPPTIGIATFGVIVGGADLSATGSNEPPKRDHLFDITKKDGFKAPLDPNHNLFMLVDDGTTEFGREITFRAAFEKAAATAFGAPVITIVVQGGPGTLNTALQAVRQGTPIVVVDGSGLAADVLAYAYNFMHNPRSRFTSYTIEDLKTMVKNTFNTGDDDAKLTQLLDKALECVYDPNLVVVYSLQESGIDEFDDCILKAIFSSHGTLKNKLKQGGFDEIESCINDNLMAALTHNKPHFVELYLSYDAKIWRLEPTNKKMMERAADNAPIAQHNRVPKFVLAIQELYENEAKRPHSHVQVLAGQDGADMGTSNGNNTSANAKHRVSRHPTLKRRDMRPPYCVERMEEILSRLVSKDFSVDRDYSIYPDDAFPSSTRDSAPETAATSIADTNVDEPGNPYRMGSRAGSRTSIVTPIAPLATENEAEREVQREAVASHILFLWAVCLDKYRMAHMFWRRGDQSIINALVASRILERLSTHRALQGPHLAEERAKMKKTSKKFEKLAVGVLEECHNADSRRAAEMLHSRNDMFNKKNAIRIAYDANSLAFLSHTATQSVINSDWYGQLKSVTSFITVLLAFFFPFFILPFIHFQDDKKDETQQTDSRDYFDTGEQDEAAHATTSPAHTLRRKFAKFYAAPYTRFLSDLLSHLALCILTSYFVLDNLNDTISVIEWILLVWFVALILEELRQMIFFDGFAEYISDTWNRLDLIMITLFFAGFGVRVADPSDRENKYASKGIHAFLVVVLWLRFMRYYALSKNLGPKLIMMIEMIKDVTTFIFLLIIFLIGYGIAAQSLLFPDEPFSSQTVINVLFKPYFQIYGELFLDDLQADAGCVSIYPFTGCGREEVRMVPFFLAVYVLVTNILLVNLLIAMFNDTYIKVQDRAEHLWCEQNYELFLEYKERPFLPAPLILITHAMLLFSYCFRRCCNSHDDDDDESKQQKKEHKLAITKFEEFNTEKFLRESEQEKSERLENRVAATFQNVHGVMSRMDQLLEHMVSFRSSLDRQIVTLKQEIHDESGLAMAGMDDGTGRLRSMTGTSTHGPIRRRTSSMSAVVGKKPKLFYLPPEEYSGSNGVKRFVFDASQVPWDVECPIYKPVEYTHPSVAAQPVWADPADPRKIKFNVKDEVNGKVVDRTSCHPSGISIDSNTGRPINPWGRTGMTGRGLLGKWGVNQAADTVVTRWKRSSDGSILERDGKKVLEFVAIQRMDNKMWAIPGGFVDNGEDRATASGREFMEEALGTKDKRGALSKDEEESVASLFADGAVVGRIYSEDPRNTDNAWVETTCVNFHDESGRHAARLKLQGGDDAEHARWMMVHGGLNLFASHRTLLRMVASYHTAYY</sequence>
<reference evidence="16" key="1">
    <citation type="submission" date="2009-08" db="EMBL/GenBank/DDBJ databases">
        <title>Annotation of Salpingoeca rosetta.</title>
        <authorList>
            <consortium name="The Broad Institute Genome Sequencing Platform"/>
            <person name="Russ C."/>
            <person name="Cuomo C."/>
            <person name="Burger G."/>
            <person name="Gray M.W."/>
            <person name="Holland P.W.H."/>
            <person name="King N."/>
            <person name="Lang F.B.F."/>
            <person name="Roger A.J."/>
            <person name="Ruiz-Trillo I."/>
            <person name="Young S.K."/>
            <person name="Zeng Q."/>
            <person name="Gargeya S."/>
            <person name="Alvarado L."/>
            <person name="Berlin A."/>
            <person name="Chapman S.B."/>
            <person name="Chen Z."/>
            <person name="Freedman E."/>
            <person name="Gellesch M."/>
            <person name="Goldberg J."/>
            <person name="Griggs A."/>
            <person name="Gujja S."/>
            <person name="Heilman E."/>
            <person name="Heiman D."/>
            <person name="Howarth C."/>
            <person name="Mehta T."/>
            <person name="Neiman D."/>
            <person name="Pearson M."/>
            <person name="Roberts A."/>
            <person name="Saif S."/>
            <person name="Shea T."/>
            <person name="Shenoy N."/>
            <person name="Sisk P."/>
            <person name="Stolte C."/>
            <person name="Sykes S."/>
            <person name="White J."/>
            <person name="Yandava C."/>
            <person name="Haas B."/>
            <person name="Nusbaum C."/>
            <person name="Birren B."/>
        </authorList>
    </citation>
    <scope>NUCLEOTIDE SEQUENCE [LARGE SCALE GENOMIC DNA]</scope>
    <source>
        <strain evidence="16">ATCC 50818</strain>
    </source>
</reference>
<comment type="subcellular location">
    <subcellularLocation>
        <location evidence="1">Cell membrane</location>
        <topology evidence="1">Multi-pass membrane protein</topology>
    </subcellularLocation>
</comment>
<dbReference type="STRING" id="946362.F2UB87"/>
<keyword evidence="5" id="KW-0109">Calcium transport</keyword>
<dbReference type="InterPro" id="IPR027359">
    <property type="entry name" value="Volt_channel_dom_sf"/>
</dbReference>
<dbReference type="InterPro" id="IPR000086">
    <property type="entry name" value="NUDIX_hydrolase_dom"/>
</dbReference>
<keyword evidence="4" id="KW-1003">Cell membrane</keyword>
<evidence type="ECO:0000256" key="10">
    <source>
        <dbReference type="ARBA" id="ARBA00023065"/>
    </source>
</evidence>
<accession>F2UB87</accession>
<organism evidence="17">
    <name type="scientific">Salpingoeca rosetta (strain ATCC 50818 / BSB-021)</name>
    <dbReference type="NCBI Taxonomy" id="946362"/>
    <lineage>
        <taxon>Eukaryota</taxon>
        <taxon>Choanoflagellata</taxon>
        <taxon>Craspedida</taxon>
        <taxon>Salpingoecidae</taxon>
        <taxon>Salpingoeca</taxon>
    </lineage>
</organism>
<dbReference type="InterPro" id="IPR041491">
    <property type="entry name" value="TRPM_SLOG"/>
</dbReference>
<keyword evidence="3" id="KW-0813">Transport</keyword>
<evidence type="ECO:0000256" key="5">
    <source>
        <dbReference type="ARBA" id="ARBA00022568"/>
    </source>
</evidence>
<dbReference type="PROSITE" id="PS51462">
    <property type="entry name" value="NUDIX"/>
    <property type="match status" value="1"/>
</dbReference>
<keyword evidence="12" id="KW-0407">Ion channel</keyword>
<keyword evidence="8" id="KW-0106">Calcium</keyword>
<dbReference type="OMA" id="ARWRQFW"/>
<dbReference type="PANTHER" id="PTHR13800">
    <property type="entry name" value="TRANSIENT RECEPTOR POTENTIAL CATION CHANNEL, SUBFAMILY M, MEMBER 6"/>
    <property type="match status" value="1"/>
</dbReference>
<dbReference type="InterPro" id="IPR057366">
    <property type="entry name" value="TRPM-like"/>
</dbReference>
<feature type="transmembrane region" description="Helical" evidence="14">
    <location>
        <begin position="1032"/>
        <end position="1053"/>
    </location>
</feature>
<evidence type="ECO:0000256" key="14">
    <source>
        <dbReference type="SAM" id="Phobius"/>
    </source>
</evidence>
<evidence type="ECO:0000313" key="17">
    <source>
        <dbReference type="Proteomes" id="UP000007799"/>
    </source>
</evidence>
<evidence type="ECO:0000256" key="7">
    <source>
        <dbReference type="ARBA" id="ARBA00022692"/>
    </source>
</evidence>
<evidence type="ECO:0000256" key="12">
    <source>
        <dbReference type="ARBA" id="ARBA00023303"/>
    </source>
</evidence>
<dbReference type="Gene3D" id="3.90.79.10">
    <property type="entry name" value="Nucleoside Triphosphate Pyrophosphohydrolase"/>
    <property type="match status" value="1"/>
</dbReference>
<feature type="transmembrane region" description="Helical" evidence="14">
    <location>
        <begin position="847"/>
        <end position="864"/>
    </location>
</feature>
<dbReference type="PANTHER" id="PTHR13800:SF1">
    <property type="entry name" value="TRANSIENT RECEPTOR POTENTIAL CATION CHANNEL TRPM"/>
    <property type="match status" value="1"/>
</dbReference>
<dbReference type="Pfam" id="PF00520">
    <property type="entry name" value="Ion_trans"/>
    <property type="match status" value="1"/>
</dbReference>
<dbReference type="Gene3D" id="1.20.120.350">
    <property type="entry name" value="Voltage-gated potassium channels. Chain C"/>
    <property type="match status" value="1"/>
</dbReference>
<keyword evidence="6" id="KW-0107">Calcium channel</keyword>
<feature type="region of interest" description="Disordered" evidence="13">
    <location>
        <begin position="550"/>
        <end position="587"/>
    </location>
</feature>
<feature type="transmembrane region" description="Helical" evidence="14">
    <location>
        <begin position="916"/>
        <end position="935"/>
    </location>
</feature>
<evidence type="ECO:0000256" key="4">
    <source>
        <dbReference type="ARBA" id="ARBA00022475"/>
    </source>
</evidence>
<keyword evidence="7 14" id="KW-0812">Transmembrane</keyword>
<evidence type="ECO:0000259" key="15">
    <source>
        <dbReference type="PROSITE" id="PS51462"/>
    </source>
</evidence>
<dbReference type="Pfam" id="PF18139">
    <property type="entry name" value="LSDAT_euk"/>
    <property type="match status" value="1"/>
</dbReference>
<dbReference type="GO" id="GO:0005262">
    <property type="term" value="F:calcium channel activity"/>
    <property type="evidence" value="ECO:0007669"/>
    <property type="project" value="UniProtKB-KW"/>
</dbReference>
<evidence type="ECO:0000256" key="8">
    <source>
        <dbReference type="ARBA" id="ARBA00022837"/>
    </source>
</evidence>
<dbReference type="Pfam" id="PF25969">
    <property type="entry name" value="NUDT9_N"/>
    <property type="match status" value="1"/>
</dbReference>
<evidence type="ECO:0000256" key="2">
    <source>
        <dbReference type="ARBA" id="ARBA00009501"/>
    </source>
</evidence>